<accession>A0AAN9KDL2</accession>
<protein>
    <submittedName>
        <fullName evidence="2">Uncharacterized protein</fullName>
    </submittedName>
</protein>
<keyword evidence="1" id="KW-0812">Transmembrane</keyword>
<dbReference type="AlphaFoldDB" id="A0AAN9KDL2"/>
<reference evidence="2 3" key="1">
    <citation type="submission" date="2024-01" db="EMBL/GenBank/DDBJ databases">
        <title>The genomes of 5 underutilized Papilionoideae crops provide insights into root nodulation and disease resistanc.</title>
        <authorList>
            <person name="Jiang F."/>
        </authorList>
    </citation>
    <scope>NUCLEOTIDE SEQUENCE [LARGE SCALE GENOMIC DNA]</scope>
    <source>
        <strain evidence="2">LVBAO_FW01</strain>
        <tissue evidence="2">Leaves</tissue>
    </source>
</reference>
<keyword evidence="1" id="KW-1133">Transmembrane helix</keyword>
<feature type="transmembrane region" description="Helical" evidence="1">
    <location>
        <begin position="20"/>
        <end position="40"/>
    </location>
</feature>
<evidence type="ECO:0000256" key="1">
    <source>
        <dbReference type="SAM" id="Phobius"/>
    </source>
</evidence>
<dbReference type="Proteomes" id="UP001367508">
    <property type="component" value="Unassembled WGS sequence"/>
</dbReference>
<sequence length="110" mass="12837">MTTLDALWHDGRQINFRMVWLATWVEVQYYITMIGLGILYDQGVLYQQSLPCSDHPPWRLVRQQDILDVEGPPGRDLFKLSICFNIVRKVSSNLIQIISKDIHTFLPFDS</sequence>
<proteinExistence type="predicted"/>
<name>A0AAN9KDL2_CANGL</name>
<organism evidence="2 3">
    <name type="scientific">Canavalia gladiata</name>
    <name type="common">Sword bean</name>
    <name type="synonym">Dolichos gladiatus</name>
    <dbReference type="NCBI Taxonomy" id="3824"/>
    <lineage>
        <taxon>Eukaryota</taxon>
        <taxon>Viridiplantae</taxon>
        <taxon>Streptophyta</taxon>
        <taxon>Embryophyta</taxon>
        <taxon>Tracheophyta</taxon>
        <taxon>Spermatophyta</taxon>
        <taxon>Magnoliopsida</taxon>
        <taxon>eudicotyledons</taxon>
        <taxon>Gunneridae</taxon>
        <taxon>Pentapetalae</taxon>
        <taxon>rosids</taxon>
        <taxon>fabids</taxon>
        <taxon>Fabales</taxon>
        <taxon>Fabaceae</taxon>
        <taxon>Papilionoideae</taxon>
        <taxon>50 kb inversion clade</taxon>
        <taxon>NPAAA clade</taxon>
        <taxon>indigoferoid/millettioid clade</taxon>
        <taxon>Phaseoleae</taxon>
        <taxon>Canavalia</taxon>
    </lineage>
</organism>
<keyword evidence="3" id="KW-1185">Reference proteome</keyword>
<dbReference type="EMBL" id="JAYMYQ010000008">
    <property type="protein sequence ID" value="KAK7315447.1"/>
    <property type="molecule type" value="Genomic_DNA"/>
</dbReference>
<keyword evidence="1" id="KW-0472">Membrane</keyword>
<gene>
    <name evidence="2" type="ORF">VNO77_33994</name>
</gene>
<comment type="caution">
    <text evidence="2">The sequence shown here is derived from an EMBL/GenBank/DDBJ whole genome shotgun (WGS) entry which is preliminary data.</text>
</comment>
<evidence type="ECO:0000313" key="2">
    <source>
        <dbReference type="EMBL" id="KAK7315447.1"/>
    </source>
</evidence>
<evidence type="ECO:0000313" key="3">
    <source>
        <dbReference type="Proteomes" id="UP001367508"/>
    </source>
</evidence>